<reference evidence="7" key="3">
    <citation type="submission" date="2025-08" db="UniProtKB">
        <authorList>
            <consortium name="Ensembl"/>
        </authorList>
    </citation>
    <scope>IDENTIFICATION</scope>
</reference>
<dbReference type="GO" id="GO:0005737">
    <property type="term" value="C:cytoplasm"/>
    <property type="evidence" value="ECO:0007669"/>
    <property type="project" value="UniProtKB-ARBA"/>
</dbReference>
<reference evidence="7" key="2">
    <citation type="journal article" date="2008" name="Genome Biol.">
        <title>Improved genome assembly and evidence-based global gene model set for the chordate Ciona intestinalis: new insight into intron and operon populations.</title>
        <authorList>
            <person name="Satou Y."/>
            <person name="Mineta K."/>
            <person name="Ogasawara M."/>
            <person name="Sasakura Y."/>
            <person name="Shoguchi E."/>
            <person name="Ueno K."/>
            <person name="Yamada L."/>
            <person name="Matsumoto J."/>
            <person name="Wasserscheid J."/>
            <person name="Dewar K."/>
            <person name="Wiley G.B."/>
            <person name="Macmil S.L."/>
            <person name="Roe B.A."/>
            <person name="Zeller R.W."/>
            <person name="Hastings K.E."/>
            <person name="Lemaire P."/>
            <person name="Lindquist E."/>
            <person name="Endo T."/>
            <person name="Hotta K."/>
            <person name="Inaba K."/>
        </authorList>
    </citation>
    <scope>NUCLEOTIDE SEQUENCE [LARGE SCALE GENOMIC DNA]</scope>
    <source>
        <strain evidence="7">wild type</strain>
    </source>
</reference>
<dbReference type="GO" id="GO:0045087">
    <property type="term" value="P:innate immune response"/>
    <property type="evidence" value="ECO:0007669"/>
    <property type="project" value="UniProtKB-KW"/>
</dbReference>
<evidence type="ECO:0000259" key="6">
    <source>
        <dbReference type="Pfam" id="PF16739"/>
    </source>
</evidence>
<name>F6ZS15_CIOIN</name>
<keyword evidence="8" id="KW-1185">Reference proteome</keyword>
<dbReference type="Ensembl" id="ENSCINT00000016236.3">
    <property type="protein sequence ID" value="ENSCINP00000016236.3"/>
    <property type="gene ID" value="ENSCING00000007933.3"/>
</dbReference>
<keyword evidence="3" id="KW-0399">Innate immunity</keyword>
<dbReference type="InterPro" id="IPR011029">
    <property type="entry name" value="DEATH-like_dom_sf"/>
</dbReference>
<dbReference type="AlphaFoldDB" id="F6ZS15"/>
<evidence type="ECO:0000256" key="3">
    <source>
        <dbReference type="ARBA" id="ARBA00022588"/>
    </source>
</evidence>
<keyword evidence="5" id="KW-0391">Immunity</keyword>
<sequence length="201" mass="23006">MEEVERNGCLRHKLNKKQLIDLRETVKKKLKQPRVRHAFANRMDSETVLNFLGDIFPQGQKEKIQRDLDNHGRSKAAHGIMDNIHRFDNWLFPLLDSLAECKQIDLAKLLFSDYIEPVDETECVEFQYSTEHVINNLSSEVESLSLNSSNNSNPWNGIKENNPMSFPLSFPTAEFSVVSQKPGFLTNLPIAQTGDVEFSLT</sequence>
<evidence type="ECO:0000256" key="4">
    <source>
        <dbReference type="ARBA" id="ARBA00022843"/>
    </source>
</evidence>
<dbReference type="Gene3D" id="1.10.533.10">
    <property type="entry name" value="Death Domain, Fas"/>
    <property type="match status" value="1"/>
</dbReference>
<evidence type="ECO:0000256" key="1">
    <source>
        <dbReference type="ARBA" id="ARBA00022499"/>
    </source>
</evidence>
<organism evidence="7 8">
    <name type="scientific">Ciona intestinalis</name>
    <name type="common">Transparent sea squirt</name>
    <name type="synonym">Ascidia intestinalis</name>
    <dbReference type="NCBI Taxonomy" id="7719"/>
    <lineage>
        <taxon>Eukaryota</taxon>
        <taxon>Metazoa</taxon>
        <taxon>Chordata</taxon>
        <taxon>Tunicata</taxon>
        <taxon>Ascidiacea</taxon>
        <taxon>Phlebobranchia</taxon>
        <taxon>Cionidae</taxon>
        <taxon>Ciona</taxon>
    </lineage>
</organism>
<keyword evidence="4" id="KW-0832">Ubl conjugation</keyword>
<proteinExistence type="predicted"/>
<dbReference type="EMBL" id="EAAA01000276">
    <property type="status" value="NOT_ANNOTATED_CDS"/>
    <property type="molecule type" value="Genomic_DNA"/>
</dbReference>
<evidence type="ECO:0000313" key="7">
    <source>
        <dbReference type="Ensembl" id="ENSCINP00000016236.3"/>
    </source>
</evidence>
<dbReference type="Proteomes" id="UP000008144">
    <property type="component" value="Chromosome 1"/>
</dbReference>
<keyword evidence="2" id="KW-0597">Phosphoprotein</keyword>
<keyword evidence="1" id="KW-1017">Isopeptide bond</keyword>
<dbReference type="Pfam" id="PF16739">
    <property type="entry name" value="CARD_2"/>
    <property type="match status" value="1"/>
</dbReference>
<dbReference type="InParanoid" id="F6ZS15"/>
<accession>F6ZS15</accession>
<evidence type="ECO:0000256" key="5">
    <source>
        <dbReference type="ARBA" id="ARBA00022859"/>
    </source>
</evidence>
<dbReference type="InterPro" id="IPR031964">
    <property type="entry name" value="CARD_dom"/>
</dbReference>
<feature type="domain" description="Caspase recruitment" evidence="6">
    <location>
        <begin position="34"/>
        <end position="110"/>
    </location>
</feature>
<evidence type="ECO:0000313" key="8">
    <source>
        <dbReference type="Proteomes" id="UP000008144"/>
    </source>
</evidence>
<reference evidence="7" key="4">
    <citation type="submission" date="2025-09" db="UniProtKB">
        <authorList>
            <consortium name="Ensembl"/>
        </authorList>
    </citation>
    <scope>IDENTIFICATION</scope>
</reference>
<protein>
    <recommendedName>
        <fullName evidence="6">Caspase recruitment domain-containing protein</fullName>
    </recommendedName>
</protein>
<evidence type="ECO:0000256" key="2">
    <source>
        <dbReference type="ARBA" id="ARBA00022553"/>
    </source>
</evidence>
<dbReference type="HOGENOM" id="CLU_1359995_0_0_1"/>
<reference evidence="8" key="1">
    <citation type="journal article" date="2002" name="Science">
        <title>The draft genome of Ciona intestinalis: insights into chordate and vertebrate origins.</title>
        <authorList>
            <person name="Dehal P."/>
            <person name="Satou Y."/>
            <person name="Campbell R.K."/>
            <person name="Chapman J."/>
            <person name="Degnan B."/>
            <person name="De Tomaso A."/>
            <person name="Davidson B."/>
            <person name="Di Gregorio A."/>
            <person name="Gelpke M."/>
            <person name="Goodstein D.M."/>
            <person name="Harafuji N."/>
            <person name="Hastings K.E."/>
            <person name="Ho I."/>
            <person name="Hotta K."/>
            <person name="Huang W."/>
            <person name="Kawashima T."/>
            <person name="Lemaire P."/>
            <person name="Martinez D."/>
            <person name="Meinertzhagen I.A."/>
            <person name="Necula S."/>
            <person name="Nonaka M."/>
            <person name="Putnam N."/>
            <person name="Rash S."/>
            <person name="Saiga H."/>
            <person name="Satake M."/>
            <person name="Terry A."/>
            <person name="Yamada L."/>
            <person name="Wang H.G."/>
            <person name="Awazu S."/>
            <person name="Azumi K."/>
            <person name="Boore J."/>
            <person name="Branno M."/>
            <person name="Chin-Bow S."/>
            <person name="DeSantis R."/>
            <person name="Doyle S."/>
            <person name="Francino P."/>
            <person name="Keys D.N."/>
            <person name="Haga S."/>
            <person name="Hayashi H."/>
            <person name="Hino K."/>
            <person name="Imai K.S."/>
            <person name="Inaba K."/>
            <person name="Kano S."/>
            <person name="Kobayashi K."/>
            <person name="Kobayashi M."/>
            <person name="Lee B.I."/>
            <person name="Makabe K.W."/>
            <person name="Manohar C."/>
            <person name="Matassi G."/>
            <person name="Medina M."/>
            <person name="Mochizuki Y."/>
            <person name="Mount S."/>
            <person name="Morishita T."/>
            <person name="Miura S."/>
            <person name="Nakayama A."/>
            <person name="Nishizaka S."/>
            <person name="Nomoto H."/>
            <person name="Ohta F."/>
            <person name="Oishi K."/>
            <person name="Rigoutsos I."/>
            <person name="Sano M."/>
            <person name="Sasaki A."/>
            <person name="Sasakura Y."/>
            <person name="Shoguchi E."/>
            <person name="Shin-i T."/>
            <person name="Spagnuolo A."/>
            <person name="Stainier D."/>
            <person name="Suzuki M.M."/>
            <person name="Tassy O."/>
            <person name="Takatori N."/>
            <person name="Tokuoka M."/>
            <person name="Yagi K."/>
            <person name="Yoshizaki F."/>
            <person name="Wada S."/>
            <person name="Zhang C."/>
            <person name="Hyatt P.D."/>
            <person name="Larimer F."/>
            <person name="Detter C."/>
            <person name="Doggett N."/>
            <person name="Glavina T."/>
            <person name="Hawkins T."/>
            <person name="Richardson P."/>
            <person name="Lucas S."/>
            <person name="Kohara Y."/>
            <person name="Levine M."/>
            <person name="Satoh N."/>
            <person name="Rokhsar D.S."/>
        </authorList>
    </citation>
    <scope>NUCLEOTIDE SEQUENCE [LARGE SCALE GENOMIC DNA]</scope>
</reference>